<dbReference type="Proteomes" id="UP001458415">
    <property type="component" value="Unassembled WGS sequence"/>
</dbReference>
<evidence type="ECO:0000313" key="5">
    <source>
        <dbReference type="Proteomes" id="UP001458415"/>
    </source>
</evidence>
<evidence type="ECO:0000256" key="1">
    <source>
        <dbReference type="ARBA" id="ARBA00022801"/>
    </source>
</evidence>
<feature type="region of interest" description="Disordered" evidence="2">
    <location>
        <begin position="1"/>
        <end position="21"/>
    </location>
</feature>
<gene>
    <name evidence="4" type="ORF">ABT317_37415</name>
</gene>
<comment type="caution">
    <text evidence="4">The sequence shown here is derived from an EMBL/GenBank/DDBJ whole genome shotgun (WGS) entry which is preliminary data.</text>
</comment>
<evidence type="ECO:0000256" key="2">
    <source>
        <dbReference type="SAM" id="MobiDB-lite"/>
    </source>
</evidence>
<dbReference type="EMBL" id="JBEPCU010001054">
    <property type="protein sequence ID" value="MER6982497.1"/>
    <property type="molecule type" value="Genomic_DNA"/>
</dbReference>
<evidence type="ECO:0000313" key="4">
    <source>
        <dbReference type="EMBL" id="MER6982497.1"/>
    </source>
</evidence>
<dbReference type="SUPFAM" id="SSF81606">
    <property type="entry name" value="PP2C-like"/>
    <property type="match status" value="1"/>
</dbReference>
<reference evidence="4 5" key="1">
    <citation type="submission" date="2024-06" db="EMBL/GenBank/DDBJ databases">
        <title>The Natural Products Discovery Center: Release of the First 8490 Sequenced Strains for Exploring Actinobacteria Biosynthetic Diversity.</title>
        <authorList>
            <person name="Kalkreuter E."/>
            <person name="Kautsar S.A."/>
            <person name="Yang D."/>
            <person name="Bader C.D."/>
            <person name="Teijaro C.N."/>
            <person name="Fluegel L."/>
            <person name="Davis C.M."/>
            <person name="Simpson J.R."/>
            <person name="Lauterbach L."/>
            <person name="Steele A.D."/>
            <person name="Gui C."/>
            <person name="Meng S."/>
            <person name="Li G."/>
            <person name="Viehrig K."/>
            <person name="Ye F."/>
            <person name="Su P."/>
            <person name="Kiefer A.F."/>
            <person name="Nichols A."/>
            <person name="Cepeda A.J."/>
            <person name="Yan W."/>
            <person name="Fan B."/>
            <person name="Jiang Y."/>
            <person name="Adhikari A."/>
            <person name="Zheng C.-J."/>
            <person name="Schuster L."/>
            <person name="Cowan T.M."/>
            <person name="Smanski M.J."/>
            <person name="Chevrette M.G."/>
            <person name="De Carvalho L.P.S."/>
            <person name="Shen B."/>
        </authorList>
    </citation>
    <scope>NUCLEOTIDE SEQUENCE [LARGE SCALE GENOMIC DNA]</scope>
    <source>
        <strain evidence="4 5">NPDC000634</strain>
    </source>
</reference>
<keyword evidence="1" id="KW-0378">Hydrolase</keyword>
<proteinExistence type="predicted"/>
<keyword evidence="5" id="KW-1185">Reference proteome</keyword>
<protein>
    <submittedName>
        <fullName evidence="4">SpoIIE family protein phosphatase</fullName>
    </submittedName>
</protein>
<dbReference type="PANTHER" id="PTHR43156">
    <property type="entry name" value="STAGE II SPORULATION PROTEIN E-RELATED"/>
    <property type="match status" value="1"/>
</dbReference>
<organism evidence="4 5">
    <name type="scientific">Streptomyces carpinensis</name>
    <dbReference type="NCBI Taxonomy" id="66369"/>
    <lineage>
        <taxon>Bacteria</taxon>
        <taxon>Bacillati</taxon>
        <taxon>Actinomycetota</taxon>
        <taxon>Actinomycetes</taxon>
        <taxon>Kitasatosporales</taxon>
        <taxon>Streptomycetaceae</taxon>
        <taxon>Streptomyces</taxon>
    </lineage>
</organism>
<dbReference type="InterPro" id="IPR001932">
    <property type="entry name" value="PPM-type_phosphatase-like_dom"/>
</dbReference>
<accession>A0ABV1WED8</accession>
<dbReference type="Pfam" id="PF07228">
    <property type="entry name" value="SpoIIE"/>
    <property type="match status" value="1"/>
</dbReference>
<feature type="non-terminal residue" evidence="4">
    <location>
        <position position="1"/>
    </location>
</feature>
<dbReference type="Gene3D" id="3.60.40.10">
    <property type="entry name" value="PPM-type phosphatase domain"/>
    <property type="match status" value="1"/>
</dbReference>
<dbReference type="InterPro" id="IPR036457">
    <property type="entry name" value="PPM-type-like_dom_sf"/>
</dbReference>
<evidence type="ECO:0000259" key="3">
    <source>
        <dbReference type="Pfam" id="PF07228"/>
    </source>
</evidence>
<dbReference type="PANTHER" id="PTHR43156:SF2">
    <property type="entry name" value="STAGE II SPORULATION PROTEIN E"/>
    <property type="match status" value="1"/>
</dbReference>
<sequence>REPQPQRQLPGAGTSGQRAADVFPLNPGASLLLVTDGVTEARDGSGAFYDPSIRLTPGAYTSPQRLVDALVRDVHRWTGRQSQDDMAVLVLTRPLGSLTSHPDGRAVRLGWINQPG</sequence>
<name>A0ABV1WED8_9ACTN</name>
<dbReference type="InterPro" id="IPR052016">
    <property type="entry name" value="Bact_Sigma-Reg"/>
</dbReference>
<feature type="domain" description="PPM-type phosphatase" evidence="3">
    <location>
        <begin position="8"/>
        <end position="93"/>
    </location>
</feature>